<feature type="transmembrane region" description="Helical" evidence="1">
    <location>
        <begin position="6"/>
        <end position="24"/>
    </location>
</feature>
<evidence type="ECO:0000256" key="1">
    <source>
        <dbReference type="SAM" id="Phobius"/>
    </source>
</evidence>
<proteinExistence type="predicted"/>
<gene>
    <name evidence="2" type="ORF">JQX08_11205</name>
</gene>
<dbReference type="Proteomes" id="UP000717995">
    <property type="component" value="Unassembled WGS sequence"/>
</dbReference>
<keyword evidence="3" id="KW-1185">Reference proteome</keyword>
<keyword evidence="1" id="KW-1133">Transmembrane helix</keyword>
<feature type="transmembrane region" description="Helical" evidence="1">
    <location>
        <begin position="31"/>
        <end position="49"/>
    </location>
</feature>
<sequence>MHTLIATLVGVLFLIGVILLGRAFDLGRQTVAWLFVGPWLLASLVHGALGLAAGQALLTEMLVWLVVFGVPLGLLWLCLGRRRD</sequence>
<name>A0ABS2IF24_9GAMM</name>
<evidence type="ECO:0000313" key="3">
    <source>
        <dbReference type="Proteomes" id="UP000717995"/>
    </source>
</evidence>
<dbReference type="RefSeq" id="WP_205348462.1">
    <property type="nucleotide sequence ID" value="NZ_JAFEUP010000003.1"/>
</dbReference>
<keyword evidence="1" id="KW-0812">Transmembrane</keyword>
<comment type="caution">
    <text evidence="2">The sequence shown here is derived from an EMBL/GenBank/DDBJ whole genome shotgun (WGS) entry which is preliminary data.</text>
</comment>
<accession>A0ABS2IF24</accession>
<keyword evidence="1" id="KW-0472">Membrane</keyword>
<protein>
    <submittedName>
        <fullName evidence="2">Uncharacterized protein</fullName>
    </submittedName>
</protein>
<evidence type="ECO:0000313" key="2">
    <source>
        <dbReference type="EMBL" id="MBM7061273.1"/>
    </source>
</evidence>
<organism evidence="2 3">
    <name type="scientific">Zestomonas insulae</name>
    <dbReference type="NCBI Taxonomy" id="2809017"/>
    <lineage>
        <taxon>Bacteria</taxon>
        <taxon>Pseudomonadati</taxon>
        <taxon>Pseudomonadota</taxon>
        <taxon>Gammaproteobacteria</taxon>
        <taxon>Pseudomonadales</taxon>
        <taxon>Pseudomonadaceae</taxon>
        <taxon>Zestomonas</taxon>
    </lineage>
</organism>
<feature type="transmembrane region" description="Helical" evidence="1">
    <location>
        <begin position="61"/>
        <end position="79"/>
    </location>
</feature>
<reference evidence="2 3" key="1">
    <citation type="submission" date="2021-02" db="EMBL/GenBank/DDBJ databases">
        <authorList>
            <person name="Lee D.-H."/>
        </authorList>
    </citation>
    <scope>NUCLEOTIDE SEQUENCE [LARGE SCALE GENOMIC DNA]</scope>
    <source>
        <strain evidence="2 3">UL073</strain>
    </source>
</reference>
<dbReference type="EMBL" id="JAFEUP010000003">
    <property type="protein sequence ID" value="MBM7061273.1"/>
    <property type="molecule type" value="Genomic_DNA"/>
</dbReference>